<accession>A0AA91DP85</accession>
<sequence>MEASTMFETLYRLSLARFPVDVADRRQIENLRKLEAAGYVRAFIPPPHVDCDDCMRQDPATVLGITPQGWSILGRGSNSENSRRRGRGLVDGP</sequence>
<reference evidence="2 3" key="1">
    <citation type="submission" date="2016-03" db="EMBL/GenBank/DDBJ databases">
        <title>Genome sequence of Variovorax paradoxus KB5.</title>
        <authorList>
            <person name="Jeong H."/>
            <person name="Hong C.E."/>
            <person name="Jo S.H."/>
            <person name="Park J.M."/>
        </authorList>
    </citation>
    <scope>NUCLEOTIDE SEQUENCE [LARGE SCALE GENOMIC DNA]</scope>
    <source>
        <strain evidence="2 3">KB5</strain>
    </source>
</reference>
<organism evidence="2 3">
    <name type="scientific">Variovorax paradoxus</name>
    <dbReference type="NCBI Taxonomy" id="34073"/>
    <lineage>
        <taxon>Bacteria</taxon>
        <taxon>Pseudomonadati</taxon>
        <taxon>Pseudomonadota</taxon>
        <taxon>Betaproteobacteria</taxon>
        <taxon>Burkholderiales</taxon>
        <taxon>Comamonadaceae</taxon>
        <taxon>Variovorax</taxon>
    </lineage>
</organism>
<gene>
    <name evidence="2" type="ORF">A3K87_14510</name>
</gene>
<comment type="caution">
    <text evidence="2">The sequence shown here is derived from an EMBL/GenBank/DDBJ whole genome shotgun (WGS) entry which is preliminary data.</text>
</comment>
<dbReference type="EMBL" id="LVHG01000037">
    <property type="protein sequence ID" value="OAK64589.1"/>
    <property type="molecule type" value="Genomic_DNA"/>
</dbReference>
<dbReference type="AlphaFoldDB" id="A0AA91DP85"/>
<evidence type="ECO:0000313" key="2">
    <source>
        <dbReference type="EMBL" id="OAK64589.1"/>
    </source>
</evidence>
<name>A0AA91DP85_VARPD</name>
<protein>
    <submittedName>
        <fullName evidence="2">Uncharacterized protein</fullName>
    </submittedName>
</protein>
<evidence type="ECO:0000256" key="1">
    <source>
        <dbReference type="SAM" id="MobiDB-lite"/>
    </source>
</evidence>
<evidence type="ECO:0000313" key="3">
    <source>
        <dbReference type="Proteomes" id="UP000077852"/>
    </source>
</evidence>
<proteinExistence type="predicted"/>
<feature type="region of interest" description="Disordered" evidence="1">
    <location>
        <begin position="73"/>
        <end position="93"/>
    </location>
</feature>
<dbReference type="Proteomes" id="UP000077852">
    <property type="component" value="Unassembled WGS sequence"/>
</dbReference>